<dbReference type="AlphaFoldDB" id="A0A3B1C647"/>
<gene>
    <name evidence="1" type="ORF">MNBD_NITROSPINAE02-1655</name>
</gene>
<name>A0A3B1C647_9ZZZZ</name>
<dbReference type="SUPFAM" id="SSF53335">
    <property type="entry name" value="S-adenosyl-L-methionine-dependent methyltransferases"/>
    <property type="match status" value="1"/>
</dbReference>
<dbReference type="PANTHER" id="PTHR12843:SF5">
    <property type="entry name" value="EEF1A LYSINE METHYLTRANSFERASE 2"/>
    <property type="match status" value="1"/>
</dbReference>
<dbReference type="CDD" id="cd02440">
    <property type="entry name" value="AdoMet_MTases"/>
    <property type="match status" value="1"/>
</dbReference>
<dbReference type="InterPro" id="IPR029063">
    <property type="entry name" value="SAM-dependent_MTases_sf"/>
</dbReference>
<protein>
    <recommendedName>
        <fullName evidence="2">Methyltransferase domain-containing protein</fullName>
    </recommendedName>
</protein>
<accession>A0A3B1C647</accession>
<dbReference type="Pfam" id="PF13489">
    <property type="entry name" value="Methyltransf_23"/>
    <property type="match status" value="1"/>
</dbReference>
<reference evidence="1" key="1">
    <citation type="submission" date="2018-06" db="EMBL/GenBank/DDBJ databases">
        <authorList>
            <person name="Zhirakovskaya E."/>
        </authorList>
    </citation>
    <scope>NUCLEOTIDE SEQUENCE</scope>
</reference>
<sequence length="219" mass="25050">MRNIVIWLIRFLTRIVKFKSVKQMWTDRYADPDPGKLAWYTNEIDNEVKLAIEKYCPRGGKALDIGTGPGTMAKELAKAGYQVTAVDIAEPAIEMAKRLTQDYSDSIEFRVDNIIETGLTGKYNVAHDRGCFHVFAGNKRGLYVENVYNLLEENGILLLKTFSKKQAGLYGPTRYNIEELTRLFDGRFELLHWEESTYPGTADFEPKAIFCVFKKKSND</sequence>
<organism evidence="1">
    <name type="scientific">hydrothermal vent metagenome</name>
    <dbReference type="NCBI Taxonomy" id="652676"/>
    <lineage>
        <taxon>unclassified sequences</taxon>
        <taxon>metagenomes</taxon>
        <taxon>ecological metagenomes</taxon>
    </lineage>
</organism>
<proteinExistence type="predicted"/>
<dbReference type="PANTHER" id="PTHR12843">
    <property type="entry name" value="PROTEIN-LYSINE N-METHYLTRANSFERASE METTL10"/>
    <property type="match status" value="1"/>
</dbReference>
<evidence type="ECO:0000313" key="1">
    <source>
        <dbReference type="EMBL" id="VAX25986.1"/>
    </source>
</evidence>
<dbReference type="EMBL" id="UOGE01000114">
    <property type="protein sequence ID" value="VAX25986.1"/>
    <property type="molecule type" value="Genomic_DNA"/>
</dbReference>
<dbReference type="Gene3D" id="3.40.50.150">
    <property type="entry name" value="Vaccinia Virus protein VP39"/>
    <property type="match status" value="1"/>
</dbReference>
<evidence type="ECO:0008006" key="2">
    <source>
        <dbReference type="Google" id="ProtNLM"/>
    </source>
</evidence>